<evidence type="ECO:0000313" key="13">
    <source>
        <dbReference type="Proteomes" id="UP000321595"/>
    </source>
</evidence>
<dbReference type="PRINTS" id="PR00045">
    <property type="entry name" value="SIGMA54FCT"/>
</dbReference>
<dbReference type="Proteomes" id="UP000321595">
    <property type="component" value="Chromosome"/>
</dbReference>
<dbReference type="InterPro" id="IPR000394">
    <property type="entry name" value="RNA_pol_sigma_54"/>
</dbReference>
<evidence type="ECO:0000256" key="3">
    <source>
        <dbReference type="ARBA" id="ARBA00022679"/>
    </source>
</evidence>
<dbReference type="Gene3D" id="1.10.10.1330">
    <property type="entry name" value="RNA polymerase sigma-54 factor, core-binding domain"/>
    <property type="match status" value="1"/>
</dbReference>
<dbReference type="PROSITE" id="PS00717">
    <property type="entry name" value="SIGMA54_1"/>
    <property type="match status" value="1"/>
</dbReference>
<dbReference type="AlphaFoldDB" id="A0A5B8Y0A7"/>
<evidence type="ECO:0000256" key="6">
    <source>
        <dbReference type="ARBA" id="ARBA00023082"/>
    </source>
</evidence>
<keyword evidence="13" id="KW-1185">Reference proteome</keyword>
<dbReference type="PROSITE" id="PS00718">
    <property type="entry name" value="SIGMA54_2"/>
    <property type="match status" value="1"/>
</dbReference>
<dbReference type="PANTHER" id="PTHR32248:SF4">
    <property type="entry name" value="RNA POLYMERASE SIGMA-54 FACTOR"/>
    <property type="match status" value="1"/>
</dbReference>
<evidence type="ECO:0000259" key="11">
    <source>
        <dbReference type="Pfam" id="PF04963"/>
    </source>
</evidence>
<dbReference type="GO" id="GO:0006352">
    <property type="term" value="P:DNA-templated transcription initiation"/>
    <property type="evidence" value="ECO:0007669"/>
    <property type="project" value="InterPro"/>
</dbReference>
<keyword evidence="4" id="KW-0548">Nucleotidyltransferase</keyword>
<dbReference type="PIRSF" id="PIRSF000774">
    <property type="entry name" value="RpoN"/>
    <property type="match status" value="1"/>
</dbReference>
<dbReference type="RefSeq" id="WP_146962093.1">
    <property type="nucleotide sequence ID" value="NZ_CP042467.1"/>
</dbReference>
<evidence type="ECO:0000256" key="2">
    <source>
        <dbReference type="ARBA" id="ARBA00022478"/>
    </source>
</evidence>
<accession>A0A5B8Y0A7</accession>
<dbReference type="InterPro" id="IPR007046">
    <property type="entry name" value="RNA_pol_sigma_54_core-bd"/>
</dbReference>
<dbReference type="Pfam" id="PF04963">
    <property type="entry name" value="Sigma54_CBD"/>
    <property type="match status" value="1"/>
</dbReference>
<keyword evidence="6" id="KW-0731">Sigma factor</keyword>
<keyword evidence="8" id="KW-0804">Transcription</keyword>
<dbReference type="GO" id="GO:0001216">
    <property type="term" value="F:DNA-binding transcription activator activity"/>
    <property type="evidence" value="ECO:0007669"/>
    <property type="project" value="InterPro"/>
</dbReference>
<dbReference type="PROSITE" id="PS50044">
    <property type="entry name" value="SIGMA54_3"/>
    <property type="match status" value="1"/>
</dbReference>
<protein>
    <submittedName>
        <fullName evidence="12">RNA polymerase factor sigma-54</fullName>
    </submittedName>
</protein>
<feature type="region of interest" description="Disordered" evidence="9">
    <location>
        <begin position="49"/>
        <end position="87"/>
    </location>
</feature>
<evidence type="ECO:0000256" key="1">
    <source>
        <dbReference type="ARBA" id="ARBA00008798"/>
    </source>
</evidence>
<keyword evidence="7" id="KW-0238">DNA-binding</keyword>
<dbReference type="NCBIfam" id="TIGR02395">
    <property type="entry name" value="rpoN_sigma"/>
    <property type="match status" value="1"/>
</dbReference>
<dbReference type="EMBL" id="CP042467">
    <property type="protein sequence ID" value="QED29089.1"/>
    <property type="molecule type" value="Genomic_DNA"/>
</dbReference>
<keyword evidence="3" id="KW-0808">Transferase</keyword>
<proteinExistence type="inferred from homology"/>
<evidence type="ECO:0000259" key="10">
    <source>
        <dbReference type="Pfam" id="PF04552"/>
    </source>
</evidence>
<dbReference type="GO" id="GO:0016779">
    <property type="term" value="F:nucleotidyltransferase activity"/>
    <property type="evidence" value="ECO:0007669"/>
    <property type="project" value="UniProtKB-KW"/>
</dbReference>
<feature type="domain" description="RNA polymerase sigma factor 54 DNA-binding" evidence="10">
    <location>
        <begin position="325"/>
        <end position="483"/>
    </location>
</feature>
<gene>
    <name evidence="12" type="primary">rpoN</name>
    <name evidence="12" type="ORF">FRD01_17955</name>
</gene>
<evidence type="ECO:0000256" key="5">
    <source>
        <dbReference type="ARBA" id="ARBA00023015"/>
    </source>
</evidence>
<dbReference type="GO" id="GO:0003677">
    <property type="term" value="F:DNA binding"/>
    <property type="evidence" value="ECO:0007669"/>
    <property type="project" value="UniProtKB-KW"/>
</dbReference>
<name>A0A5B8Y0A7_9DELT</name>
<dbReference type="NCBIfam" id="NF009118">
    <property type="entry name" value="PRK12469.1"/>
    <property type="match status" value="1"/>
</dbReference>
<dbReference type="Gene3D" id="1.10.10.60">
    <property type="entry name" value="Homeodomain-like"/>
    <property type="match status" value="1"/>
</dbReference>
<reference evidence="12 13" key="1">
    <citation type="submission" date="2019-08" db="EMBL/GenBank/DDBJ databases">
        <authorList>
            <person name="Liang Q."/>
        </authorList>
    </citation>
    <scope>NUCLEOTIDE SEQUENCE [LARGE SCALE GENOMIC DNA]</scope>
    <source>
        <strain evidence="12 13">V1718</strain>
    </source>
</reference>
<keyword evidence="2" id="KW-0240">DNA-directed RNA polymerase</keyword>
<evidence type="ECO:0000256" key="8">
    <source>
        <dbReference type="ARBA" id="ARBA00023163"/>
    </source>
</evidence>
<dbReference type="InterPro" id="IPR038709">
    <property type="entry name" value="RpoN_core-bd_sf"/>
</dbReference>
<sequence length="485" mass="55463">MAMELRQQVKMSQQLRMTPQLQQAIKLLQLSRMELINAVRQEMVENPVLEEIQDAQDSRDDRTEFDRRAEEFESPAKNEERAEERDVKEKIDWESYLENYSAPTPGNSYLGMNEERSLEQTLSTSESLVDHLMEQVRLSGMNEDEEYIATLIIGNLDEAGYLRNSTVEEIAEDAEVSVEDVEFVLGIIQHEFDPLGVAARDLRECLLIQAAVLYPRDTLIEEMIRDHIPNLERKSFAKIAKAVDADEDEVIDAARAISMLEPKPGRAFMDSSADYITPDIYIRKVGDDYVPILNDDGMPKLKISGYYKRELAKKKASGGQDEVKDYIQDKLRGAMWLIRSIHQRQNTIMKVTESIIKFQKDFFDKGVEHLKPLVLRDVADDIEMHESTVSRVTTNKYVHTPRGTFELKYFFNSSITNLDGEDLASQAVKAKIKDIISNEDGRKPLSDAKIVEILGKEGIDIARRTVAKYRESLGILSSAKRKQVY</sequence>
<dbReference type="InterPro" id="IPR007634">
    <property type="entry name" value="RNA_pol_sigma_54_DNA-bd"/>
</dbReference>
<dbReference type="OrthoDB" id="9814402at2"/>
<dbReference type="KEGG" id="bbae:FRD01_17955"/>
<dbReference type="GO" id="GO:0000428">
    <property type="term" value="C:DNA-directed RNA polymerase complex"/>
    <property type="evidence" value="ECO:0007669"/>
    <property type="project" value="UniProtKB-KW"/>
</dbReference>
<comment type="similarity">
    <text evidence="1">Belongs to the sigma-54 factor family.</text>
</comment>
<keyword evidence="5" id="KW-0805">Transcription regulation</keyword>
<dbReference type="Pfam" id="PF04552">
    <property type="entry name" value="Sigma54_DBD"/>
    <property type="match status" value="1"/>
</dbReference>
<organism evidence="12 13">
    <name type="scientific">Microvenator marinus</name>
    <dbReference type="NCBI Taxonomy" id="2600177"/>
    <lineage>
        <taxon>Bacteria</taxon>
        <taxon>Deltaproteobacteria</taxon>
        <taxon>Bradymonadales</taxon>
        <taxon>Microvenatoraceae</taxon>
        <taxon>Microvenator</taxon>
    </lineage>
</organism>
<dbReference type="PANTHER" id="PTHR32248">
    <property type="entry name" value="RNA POLYMERASE SIGMA-54 FACTOR"/>
    <property type="match status" value="1"/>
</dbReference>
<feature type="compositionally biased region" description="Basic and acidic residues" evidence="9">
    <location>
        <begin position="56"/>
        <end position="87"/>
    </location>
</feature>
<feature type="domain" description="RNA polymerase sigma factor 54 core-binding" evidence="11">
    <location>
        <begin position="118"/>
        <end position="307"/>
    </location>
</feature>
<dbReference type="Pfam" id="PF00309">
    <property type="entry name" value="Sigma54_AID"/>
    <property type="match status" value="1"/>
</dbReference>
<evidence type="ECO:0000256" key="7">
    <source>
        <dbReference type="ARBA" id="ARBA00023125"/>
    </source>
</evidence>
<evidence type="ECO:0000256" key="9">
    <source>
        <dbReference type="SAM" id="MobiDB-lite"/>
    </source>
</evidence>
<evidence type="ECO:0000256" key="4">
    <source>
        <dbReference type="ARBA" id="ARBA00022695"/>
    </source>
</evidence>
<dbReference type="GO" id="GO:0016987">
    <property type="term" value="F:sigma factor activity"/>
    <property type="evidence" value="ECO:0007669"/>
    <property type="project" value="UniProtKB-KW"/>
</dbReference>
<evidence type="ECO:0000313" key="12">
    <source>
        <dbReference type="EMBL" id="QED29089.1"/>
    </source>
</evidence>